<dbReference type="Gene3D" id="3.90.1030.20">
    <property type="entry name" value="DNA polymerase delta, p66 (Cdc27) subunit, wHTH domain"/>
    <property type="match status" value="1"/>
</dbReference>
<keyword evidence="8" id="KW-0539">Nucleus</keyword>
<keyword evidence="6" id="KW-0732">Signal</keyword>
<dbReference type="FunFam" id="3.40.50.880:FF:000024">
    <property type="entry name" value="Folate gamma-glutamyl hydrolase"/>
    <property type="match status" value="1"/>
</dbReference>
<dbReference type="EMBL" id="JAATIQ010000433">
    <property type="protein sequence ID" value="KAF4356238.1"/>
    <property type="molecule type" value="Genomic_DNA"/>
</dbReference>
<keyword evidence="7 11" id="KW-0378">Hydrolase</keyword>
<dbReference type="InterPro" id="IPR015527">
    <property type="entry name" value="Pept_C26_g-glut_hydrolase"/>
</dbReference>
<feature type="active site" description="Nucleophile" evidence="10 11">
    <location>
        <position position="202"/>
    </location>
</feature>
<dbReference type="EC" id="3.4.19.9" evidence="11"/>
<dbReference type="GO" id="GO:0043625">
    <property type="term" value="C:delta DNA polymerase complex"/>
    <property type="evidence" value="ECO:0007669"/>
    <property type="project" value="InterPro"/>
</dbReference>
<dbReference type="GO" id="GO:0005576">
    <property type="term" value="C:extracellular region"/>
    <property type="evidence" value="ECO:0007669"/>
    <property type="project" value="UniProtKB-SubCell"/>
</dbReference>
<evidence type="ECO:0000313" key="13">
    <source>
        <dbReference type="EMBL" id="KAF4356238.1"/>
    </source>
</evidence>
<evidence type="ECO:0000256" key="10">
    <source>
        <dbReference type="PIRSR" id="PIRSR615527-1"/>
    </source>
</evidence>
<dbReference type="GO" id="GO:1904161">
    <property type="term" value="P:DNA synthesis involved in UV-damage excision repair"/>
    <property type="evidence" value="ECO:0007669"/>
    <property type="project" value="TreeGrafter"/>
</dbReference>
<feature type="region of interest" description="Disordered" evidence="12">
    <location>
        <begin position="792"/>
        <end position="875"/>
    </location>
</feature>
<dbReference type="Proteomes" id="UP000583929">
    <property type="component" value="Unassembled WGS sequence"/>
</dbReference>
<proteinExistence type="inferred from homology"/>
<feature type="compositionally biased region" description="Basic and acidic residues" evidence="12">
    <location>
        <begin position="792"/>
        <end position="820"/>
    </location>
</feature>
<dbReference type="PANTHER" id="PTHR17598">
    <property type="entry name" value="DNA POLYMERASE DELTA SUBUNIT 3"/>
    <property type="match status" value="1"/>
</dbReference>
<evidence type="ECO:0000256" key="12">
    <source>
        <dbReference type="SAM" id="MobiDB-lite"/>
    </source>
</evidence>
<evidence type="ECO:0000256" key="11">
    <source>
        <dbReference type="PROSITE-ProRule" id="PRU00607"/>
    </source>
</evidence>
<dbReference type="Pfam" id="PF09507">
    <property type="entry name" value="CDC27"/>
    <property type="match status" value="1"/>
</dbReference>
<evidence type="ECO:0000313" key="14">
    <source>
        <dbReference type="Proteomes" id="UP000583929"/>
    </source>
</evidence>
<feature type="active site" evidence="11">
    <location>
        <position position="315"/>
    </location>
</feature>
<evidence type="ECO:0000256" key="1">
    <source>
        <dbReference type="ARBA" id="ARBA00004123"/>
    </source>
</evidence>
<dbReference type="InterPro" id="IPR011697">
    <property type="entry name" value="Peptidase_C26"/>
</dbReference>
<comment type="similarity">
    <text evidence="3">Belongs to the peptidase C26 family.</text>
</comment>
<evidence type="ECO:0000256" key="7">
    <source>
        <dbReference type="ARBA" id="ARBA00022801"/>
    </source>
</evidence>
<evidence type="ECO:0000256" key="4">
    <source>
        <dbReference type="ARBA" id="ARBA00022525"/>
    </source>
</evidence>
<feature type="region of interest" description="Disordered" evidence="12">
    <location>
        <begin position="891"/>
        <end position="967"/>
    </location>
</feature>
<dbReference type="FunFam" id="3.90.1030.20:FF:000002">
    <property type="entry name" value="DNA polymerase delta subunit"/>
    <property type="match status" value="1"/>
</dbReference>
<dbReference type="PROSITE" id="PS51273">
    <property type="entry name" value="GATASE_TYPE_1"/>
    <property type="match status" value="1"/>
</dbReference>
<feature type="active site" description="Proton donor" evidence="10">
    <location>
        <position position="315"/>
    </location>
</feature>
<name>A0A7J6ECS4_CANSA</name>
<comment type="caution">
    <text evidence="13">The sequence shown here is derived from an EMBL/GenBank/DDBJ whole genome shotgun (WGS) entry which is preliminary data.</text>
</comment>
<dbReference type="Pfam" id="PF07722">
    <property type="entry name" value="Peptidase_C26"/>
    <property type="match status" value="1"/>
</dbReference>
<feature type="compositionally biased region" description="Polar residues" evidence="12">
    <location>
        <begin position="838"/>
        <end position="847"/>
    </location>
</feature>
<reference evidence="13 14" key="1">
    <citation type="journal article" date="2020" name="bioRxiv">
        <title>Sequence and annotation of 42 cannabis genomes reveals extensive copy number variation in cannabinoid synthesis and pathogen resistance genes.</title>
        <authorList>
            <person name="Mckernan K.J."/>
            <person name="Helbert Y."/>
            <person name="Kane L.T."/>
            <person name="Ebling H."/>
            <person name="Zhang L."/>
            <person name="Liu B."/>
            <person name="Eaton Z."/>
            <person name="Mclaughlin S."/>
            <person name="Kingan S."/>
            <person name="Baybayan P."/>
            <person name="Concepcion G."/>
            <person name="Jordan M."/>
            <person name="Riva A."/>
            <person name="Barbazuk W."/>
            <person name="Harkins T."/>
        </authorList>
    </citation>
    <scope>NUCLEOTIDE SEQUENCE [LARGE SCALE GENOMIC DNA]</scope>
    <source>
        <strain evidence="14">cv. Jamaican Lion 4</strain>
        <tissue evidence="13">Leaf</tissue>
    </source>
</reference>
<dbReference type="InterPro" id="IPR019038">
    <property type="entry name" value="POLD3"/>
</dbReference>
<dbReference type="InterPro" id="IPR041913">
    <property type="entry name" value="POLD3_sf"/>
</dbReference>
<dbReference type="GO" id="GO:0003887">
    <property type="term" value="F:DNA-directed DNA polymerase activity"/>
    <property type="evidence" value="ECO:0007669"/>
    <property type="project" value="TreeGrafter"/>
</dbReference>
<evidence type="ECO:0000256" key="8">
    <source>
        <dbReference type="ARBA" id="ARBA00023242"/>
    </source>
</evidence>
<accession>A0A7J6ECS4</accession>
<evidence type="ECO:0000256" key="2">
    <source>
        <dbReference type="ARBA" id="ARBA00004239"/>
    </source>
</evidence>
<dbReference type="Gene3D" id="3.40.50.880">
    <property type="match status" value="1"/>
</dbReference>
<evidence type="ECO:0000256" key="6">
    <source>
        <dbReference type="ARBA" id="ARBA00022729"/>
    </source>
</evidence>
<comment type="catalytic activity">
    <reaction evidence="9 11">
        <text>(6S)-5,6,7,8-tetrahydrofolyl-(gamma-L-Glu)(n) + (n-1) H2O = (6S)-5,6,7,8-tetrahydrofolate + (n-1) L-glutamate</text>
        <dbReference type="Rhea" id="RHEA:56784"/>
        <dbReference type="Rhea" id="RHEA-COMP:14738"/>
        <dbReference type="ChEBI" id="CHEBI:15377"/>
        <dbReference type="ChEBI" id="CHEBI:29985"/>
        <dbReference type="ChEBI" id="CHEBI:57453"/>
        <dbReference type="ChEBI" id="CHEBI:141005"/>
        <dbReference type="EC" id="3.4.19.9"/>
    </reaction>
</comment>
<dbReference type="PROSITE" id="PS51275">
    <property type="entry name" value="PEPTIDASE_C26_GGH"/>
    <property type="match status" value="1"/>
</dbReference>
<feature type="compositionally biased region" description="Polar residues" evidence="12">
    <location>
        <begin position="1"/>
        <end position="24"/>
    </location>
</feature>
<keyword evidence="14" id="KW-1185">Reference proteome</keyword>
<dbReference type="PANTHER" id="PTHR17598:SF13">
    <property type="entry name" value="DNA POLYMERASE DELTA SUBUNIT 3"/>
    <property type="match status" value="1"/>
</dbReference>
<dbReference type="SUPFAM" id="SSF52317">
    <property type="entry name" value="Class I glutamine amidotransferase-like"/>
    <property type="match status" value="1"/>
</dbReference>
<feature type="region of interest" description="Disordered" evidence="12">
    <location>
        <begin position="553"/>
        <end position="660"/>
    </location>
</feature>
<evidence type="ECO:0000256" key="9">
    <source>
        <dbReference type="ARBA" id="ARBA00051589"/>
    </source>
</evidence>
<dbReference type="GO" id="GO:0006271">
    <property type="term" value="P:DNA strand elongation involved in DNA replication"/>
    <property type="evidence" value="ECO:0007669"/>
    <property type="project" value="TreeGrafter"/>
</dbReference>
<feature type="compositionally biased region" description="Low complexity" evidence="12">
    <location>
        <begin position="31"/>
        <end position="40"/>
    </location>
</feature>
<organism evidence="13 14">
    <name type="scientific">Cannabis sativa</name>
    <name type="common">Hemp</name>
    <name type="synonym">Marijuana</name>
    <dbReference type="NCBI Taxonomy" id="3483"/>
    <lineage>
        <taxon>Eukaryota</taxon>
        <taxon>Viridiplantae</taxon>
        <taxon>Streptophyta</taxon>
        <taxon>Embryophyta</taxon>
        <taxon>Tracheophyta</taxon>
        <taxon>Spermatophyta</taxon>
        <taxon>Magnoliopsida</taxon>
        <taxon>eudicotyledons</taxon>
        <taxon>Gunneridae</taxon>
        <taxon>Pentapetalae</taxon>
        <taxon>rosids</taxon>
        <taxon>fabids</taxon>
        <taxon>Rosales</taxon>
        <taxon>Cannabaceae</taxon>
        <taxon>Cannabis</taxon>
    </lineage>
</organism>
<dbReference type="AlphaFoldDB" id="A0A7J6ECS4"/>
<dbReference type="GO" id="GO:0034722">
    <property type="term" value="F:gamma-glutamyl-peptidase activity"/>
    <property type="evidence" value="ECO:0007669"/>
    <property type="project" value="UniProtKB-UniRule"/>
</dbReference>
<protein>
    <recommendedName>
        <fullName evidence="11">folate gamma-glutamyl hydrolase</fullName>
        <ecNumber evidence="11">3.4.19.9</ecNumber>
    </recommendedName>
</protein>
<keyword evidence="5" id="KW-0235">DNA replication</keyword>
<feature type="region of interest" description="Disordered" evidence="12">
    <location>
        <begin position="1"/>
        <end position="42"/>
    </location>
</feature>
<dbReference type="GO" id="GO:0006297">
    <property type="term" value="P:nucleotide-excision repair, DNA gap filling"/>
    <property type="evidence" value="ECO:0007669"/>
    <property type="project" value="TreeGrafter"/>
</dbReference>
<sequence length="967" mass="105808">MLSHFLSNTDSTPAVTTGTTSSDDIANDVVSSSTSSSSSSGTISKLSEMWSYLWIPFLISLSKDIVPTTTKAAAHSSSSILLPSQTDRSCSSPDQKLYYRPVIGILSHPGDGASGRLSNATNASYIAASYVKFVESAGARVIPLIYNEPIEVLYQKLNLVNGVLFTGGWAKSGLYFDVAQKIFQKVLEKNDAGDHFPLYAICLGFEILTMSISRDMKILEPFSASDAATPLNFLPNVNIEGTVFNRFPSDLLAKLQTDCLVMQNHRYGISPERFQKNRELTSFFRILTTCTDEEDKVYVSTVQGRHYPVTGFQWHPEKNAFEWGLTRIPHSEDAIQVTQHAANYLVSEARKSLNRPPTQKVLDNLIYNYSPTFCGKAGKGYDEEGNILTTHSSLSLFTLSSSMAQIETLGIIQDLQSLVSDQLQVVSYKWLSRNYLLSSNAAKRLLEEFVEKHGNELEVVYALSGWLKSNPQIYHIKLVSGPKLAEAKQEFDGTCSVQVYSVQACIPKDAAVLWNAEFVQAEELFKQPSTVDNCLRDNRFCAISSDFIKRNVDGTPSIVSTPKPQSGGGLNPSKSDLARQNGAARQSVQEKTEQRGSKVGIPSPNVVKEVKSETTGTGVHDLANKPTISKDKDPHVPANKKKAQNSKSSSGTDGSLANFGAEHQQNPSLVVHRKLLMVRACADAQISAREAVAVEGVNSDDDDDGQDMKFKRASNGEATRKRRMIMDFSDDEFEDAVNLASPDTGKSSRDLKESIETLFPEKSKLDLDKCVEDKLEVKKNVTINEQSIPLLKEDSSTVPTDRTKGTSPKEDKNVNKKDKLTNTSVPENGVNKRDKVTHSSVQENGVNKNDKPSKATPDSPKRRKVLKTRIDDRGREVTEVIWEGEDTAAAATAEKAKNDQAEKAGSGTVKKAENNSVPSRPPAVAKKSPAVGGNTAPSNQTGKGANKKTGIKDPKQGNILSFFKKKA</sequence>
<dbReference type="InterPro" id="IPR029062">
    <property type="entry name" value="Class_I_gatase-like"/>
</dbReference>
<evidence type="ECO:0000256" key="3">
    <source>
        <dbReference type="ARBA" id="ARBA00011083"/>
    </source>
</evidence>
<keyword evidence="4" id="KW-0964">Secreted</keyword>
<comment type="subcellular location">
    <subcellularLocation>
        <location evidence="1">Nucleus</location>
    </subcellularLocation>
    <subcellularLocation>
        <location evidence="2">Secreted</location>
        <location evidence="2">Extracellular space</location>
    </subcellularLocation>
</comment>
<gene>
    <name evidence="13" type="ORF">G4B88_002850</name>
</gene>
<evidence type="ECO:0000256" key="5">
    <source>
        <dbReference type="ARBA" id="ARBA00022705"/>
    </source>
</evidence>